<reference evidence="1 2" key="1">
    <citation type="submission" date="2019-12" db="EMBL/GenBank/DDBJ databases">
        <title>Corynebacterium sp. nov., isolated from feces of the Anser Albifrons in China.</title>
        <authorList>
            <person name="Liu Q."/>
        </authorList>
    </citation>
    <scope>NUCLEOTIDE SEQUENCE [LARGE SCALE GENOMIC DNA]</scope>
    <source>
        <strain evidence="1 2">4H37-19</strain>
    </source>
</reference>
<gene>
    <name evidence="1" type="ORF">GP475_02790</name>
</gene>
<name>A0A7H0SMB4_9CORY</name>
<keyword evidence="2" id="KW-1185">Reference proteome</keyword>
<evidence type="ECO:0000313" key="2">
    <source>
        <dbReference type="Proteomes" id="UP000516320"/>
    </source>
</evidence>
<organism evidence="1 2">
    <name type="scientific">Corynebacterium poyangense</name>
    <dbReference type="NCBI Taxonomy" id="2684405"/>
    <lineage>
        <taxon>Bacteria</taxon>
        <taxon>Bacillati</taxon>
        <taxon>Actinomycetota</taxon>
        <taxon>Actinomycetes</taxon>
        <taxon>Mycobacteriales</taxon>
        <taxon>Corynebacteriaceae</taxon>
        <taxon>Corynebacterium</taxon>
    </lineage>
</organism>
<proteinExistence type="predicted"/>
<evidence type="ECO:0000313" key="1">
    <source>
        <dbReference type="EMBL" id="QNQ89689.1"/>
    </source>
</evidence>
<dbReference type="Proteomes" id="UP000516320">
    <property type="component" value="Chromosome"/>
</dbReference>
<dbReference type="EMBL" id="CP046884">
    <property type="protein sequence ID" value="QNQ89689.1"/>
    <property type="molecule type" value="Genomic_DNA"/>
</dbReference>
<accession>A0A7H0SMB4</accession>
<dbReference type="AlphaFoldDB" id="A0A7H0SMB4"/>
<dbReference type="RefSeq" id="WP_187975141.1">
    <property type="nucleotide sequence ID" value="NZ_CP046884.1"/>
</dbReference>
<protein>
    <submittedName>
        <fullName evidence="1">Uncharacterized protein</fullName>
    </submittedName>
</protein>
<dbReference type="KEGG" id="cpoy:GP475_02790"/>
<sequence length="73" mass="8763">MMAPRPRKNFETQPGRTLLFAVLFSFLVVALGHFPWLWLAPTLLVMWAIFSLMQWFYVWANNKIEDTVEQYRK</sequence>